<dbReference type="Pfam" id="PF09584">
    <property type="entry name" value="Phageshock_PspD"/>
    <property type="match status" value="1"/>
</dbReference>
<sequence length="48" mass="5149">MPGKGLSRALKIAGKLVLLTALRYGPAGVAGWAVKSVARRPLKKCCWR</sequence>
<dbReference type="NCBIfam" id="TIGR02979">
    <property type="entry name" value="phageshock_pspD"/>
    <property type="match status" value="1"/>
</dbReference>
<proteinExistence type="predicted"/>
<evidence type="ECO:0000313" key="1">
    <source>
        <dbReference type="EMBL" id="QTX15092.1"/>
    </source>
</evidence>
<dbReference type="EMBL" id="MN956836">
    <property type="protein sequence ID" value="QTX15092.1"/>
    <property type="molecule type" value="Genomic_DNA"/>
</dbReference>
<geneLocation type="plasmid" evidence="1">
    <name>p17-15-vir-like</name>
</geneLocation>
<keyword evidence="1" id="KW-0614">Plasmid</keyword>
<name>A0A8B0T0C2_KLEPN</name>
<reference evidence="1" key="1">
    <citation type="submission" date="2020-01" db="EMBL/GenBank/DDBJ databases">
        <authorList>
            <person name="Qin S."/>
        </authorList>
    </citation>
    <scope>NUCLEOTIDE SEQUENCE</scope>
    <source>
        <strain evidence="1">CVir17-16-YZ6g</strain>
        <plasmid evidence="1">p17-15-vir-like</plasmid>
    </source>
</reference>
<accession>A0A8B0T0C2</accession>
<dbReference type="AlphaFoldDB" id="A0A8B0T0C2"/>
<protein>
    <submittedName>
        <fullName evidence="1">Phage shock protein D</fullName>
    </submittedName>
</protein>
<dbReference type="InterPro" id="IPR014321">
    <property type="entry name" value="Phageshock_PspD"/>
</dbReference>
<organism evidence="1">
    <name type="scientific">Klebsiella pneumoniae</name>
    <dbReference type="NCBI Taxonomy" id="573"/>
    <lineage>
        <taxon>Bacteria</taxon>
        <taxon>Pseudomonadati</taxon>
        <taxon>Pseudomonadota</taxon>
        <taxon>Gammaproteobacteria</taxon>
        <taxon>Enterobacterales</taxon>
        <taxon>Enterobacteriaceae</taxon>
        <taxon>Klebsiella/Raoultella group</taxon>
        <taxon>Klebsiella</taxon>
        <taxon>Klebsiella pneumoniae complex</taxon>
    </lineage>
</organism>